<dbReference type="AlphaFoldDB" id="A1K8V8"/>
<dbReference type="HOGENOM" id="CLU_1891637_0_0_4"/>
<gene>
    <name evidence="1" type="ordered locus">azo2646</name>
</gene>
<evidence type="ECO:0000313" key="2">
    <source>
        <dbReference type="Proteomes" id="UP000002588"/>
    </source>
</evidence>
<dbReference type="Proteomes" id="UP000002588">
    <property type="component" value="Chromosome"/>
</dbReference>
<sequence>MPQLIEYIDAIARKKGRDVLYVRFKPDTNIEEDDDEGDLFPLFKSFDWENFPPRQQIIAWLDAKGIGWQPCGDMPSPNCMVSYLGQIYIDLPYAPDLPLYCELAELLENPDGSMRIPGADFYLVTLTEAMKNAEHDEPGYWERWAEDF</sequence>
<dbReference type="RefSeq" id="WP_011766373.1">
    <property type="nucleotide sequence ID" value="NC_008702.1"/>
</dbReference>
<accession>A1K8V8</accession>
<keyword evidence="2" id="KW-1185">Reference proteome</keyword>
<reference evidence="1 2" key="1">
    <citation type="journal article" date="2006" name="Nat. Biotechnol.">
        <title>Complete genome of the mutualistic, N2-fixing grass endophyte Azoarcus sp. strain BH72.</title>
        <authorList>
            <person name="Krause A."/>
            <person name="Ramakumar A."/>
            <person name="Bartels D."/>
            <person name="Battistoni F."/>
            <person name="Bekel T."/>
            <person name="Boch J."/>
            <person name="Boehm M."/>
            <person name="Friedrich F."/>
            <person name="Hurek T."/>
            <person name="Krause L."/>
            <person name="Linke B."/>
            <person name="McHardy A.C."/>
            <person name="Sarkar A."/>
            <person name="Schneiker S."/>
            <person name="Syed A.A."/>
            <person name="Thauer R."/>
            <person name="Vorhoelter F.-J."/>
            <person name="Weidner S."/>
            <person name="Puehler A."/>
            <person name="Reinhold-Hurek B."/>
            <person name="Kaiser O."/>
            <person name="Goesmann A."/>
        </authorList>
    </citation>
    <scope>NUCLEOTIDE SEQUENCE [LARGE SCALE GENOMIC DNA]</scope>
    <source>
        <strain evidence="1 2">BH72</strain>
    </source>
</reference>
<name>A1K8V8_AZOSB</name>
<protein>
    <submittedName>
        <fullName evidence="1">Uncharacterized protein</fullName>
    </submittedName>
</protein>
<dbReference type="KEGG" id="azo:azo2646"/>
<evidence type="ECO:0000313" key="1">
    <source>
        <dbReference type="EMBL" id="CAL95263.1"/>
    </source>
</evidence>
<proteinExistence type="predicted"/>
<dbReference type="eggNOG" id="ENOG5033I3A">
    <property type="taxonomic scope" value="Bacteria"/>
</dbReference>
<dbReference type="EMBL" id="AM406670">
    <property type="protein sequence ID" value="CAL95263.1"/>
    <property type="molecule type" value="Genomic_DNA"/>
</dbReference>
<dbReference type="STRING" id="62928.azo2646"/>
<organism evidence="1 2">
    <name type="scientific">Azoarcus sp. (strain BH72)</name>
    <dbReference type="NCBI Taxonomy" id="418699"/>
    <lineage>
        <taxon>Bacteria</taxon>
        <taxon>Pseudomonadati</taxon>
        <taxon>Pseudomonadota</taxon>
        <taxon>Betaproteobacteria</taxon>
        <taxon>Rhodocyclales</taxon>
        <taxon>Zoogloeaceae</taxon>
        <taxon>Azoarcus</taxon>
    </lineage>
</organism>